<keyword evidence="1" id="KW-0472">Membrane</keyword>
<evidence type="ECO:0000256" key="1">
    <source>
        <dbReference type="SAM" id="Phobius"/>
    </source>
</evidence>
<keyword evidence="1" id="KW-0812">Transmembrane</keyword>
<comment type="caution">
    <text evidence="2">The sequence shown here is derived from an EMBL/GenBank/DDBJ whole genome shotgun (WGS) entry which is preliminary data.</text>
</comment>
<organism evidence="2 3">
    <name type="scientific">Sphingomonas vulcanisoli</name>
    <dbReference type="NCBI Taxonomy" id="1658060"/>
    <lineage>
        <taxon>Bacteria</taxon>
        <taxon>Pseudomonadati</taxon>
        <taxon>Pseudomonadota</taxon>
        <taxon>Alphaproteobacteria</taxon>
        <taxon>Sphingomonadales</taxon>
        <taxon>Sphingomonadaceae</taxon>
        <taxon>Sphingomonas</taxon>
    </lineage>
</organism>
<dbReference type="RefSeq" id="WP_167073641.1">
    <property type="nucleotide sequence ID" value="NZ_JAAOZC010000005.1"/>
</dbReference>
<keyword evidence="1" id="KW-1133">Transmembrane helix</keyword>
<keyword evidence="3" id="KW-1185">Reference proteome</keyword>
<gene>
    <name evidence="2" type="ORF">FHS31_002348</name>
</gene>
<evidence type="ECO:0000313" key="2">
    <source>
        <dbReference type="EMBL" id="NIJ08727.1"/>
    </source>
</evidence>
<name>A0ABX0TWF1_9SPHN</name>
<evidence type="ECO:0000313" key="3">
    <source>
        <dbReference type="Proteomes" id="UP000727456"/>
    </source>
</evidence>
<proteinExistence type="predicted"/>
<sequence>MKKGGPASLQLYNLNAAVRVTPSIHDANILGPFGWIVITVFLPAWLVSHIGIFTALLAKPRD</sequence>
<dbReference type="EMBL" id="JAAOZC010000005">
    <property type="protein sequence ID" value="NIJ08727.1"/>
    <property type="molecule type" value="Genomic_DNA"/>
</dbReference>
<reference evidence="2 3" key="1">
    <citation type="submission" date="2020-03" db="EMBL/GenBank/DDBJ databases">
        <title>Genomic Encyclopedia of Type Strains, Phase III (KMG-III): the genomes of soil and plant-associated and newly described type strains.</title>
        <authorList>
            <person name="Whitman W."/>
        </authorList>
    </citation>
    <scope>NUCLEOTIDE SEQUENCE [LARGE SCALE GENOMIC DNA]</scope>
    <source>
        <strain evidence="2 3">CECT 8804</strain>
    </source>
</reference>
<dbReference type="Proteomes" id="UP000727456">
    <property type="component" value="Unassembled WGS sequence"/>
</dbReference>
<accession>A0ABX0TWF1</accession>
<protein>
    <submittedName>
        <fullName evidence="2">Uncharacterized protein</fullName>
    </submittedName>
</protein>
<feature type="transmembrane region" description="Helical" evidence="1">
    <location>
        <begin position="33"/>
        <end position="58"/>
    </location>
</feature>